<dbReference type="AlphaFoldDB" id="A0A8D2AK24"/>
<protein>
    <recommendedName>
        <fullName evidence="2">Guanylate-binding protein/Atlastin C-terminal domain-containing protein</fullName>
    </recommendedName>
</protein>
<reference evidence="3" key="1">
    <citation type="submission" date="2020-06" db="EMBL/GenBank/DDBJ databases">
        <authorList>
            <consortium name="Wellcome Sanger Institute Data Sharing"/>
        </authorList>
    </citation>
    <scope>NUCLEOTIDE SEQUENCE [LARGE SCALE GENOMIC DNA]</scope>
</reference>
<keyword evidence="4" id="KW-1185">Reference proteome</keyword>
<reference evidence="3" key="3">
    <citation type="submission" date="2025-09" db="UniProtKB">
        <authorList>
            <consortium name="Ensembl"/>
        </authorList>
    </citation>
    <scope>IDENTIFICATION</scope>
</reference>
<dbReference type="InterPro" id="IPR037684">
    <property type="entry name" value="GBP_C"/>
</dbReference>
<proteinExistence type="predicted"/>
<dbReference type="CDD" id="cd16269">
    <property type="entry name" value="GBP_C"/>
    <property type="match status" value="1"/>
</dbReference>
<feature type="domain" description="Guanylate-binding protein/Atlastin C-terminal" evidence="2">
    <location>
        <begin position="1"/>
        <end position="232"/>
    </location>
</feature>
<reference evidence="3" key="2">
    <citation type="submission" date="2025-08" db="UniProtKB">
        <authorList>
            <consortium name="Ensembl"/>
        </authorList>
    </citation>
    <scope>IDENTIFICATION</scope>
</reference>
<dbReference type="SUPFAM" id="SSF48340">
    <property type="entry name" value="Interferon-induced guanylate-binding protein 1 (GBP1), C-terminal domain"/>
    <property type="match status" value="1"/>
</dbReference>
<dbReference type="GO" id="GO:0005525">
    <property type="term" value="F:GTP binding"/>
    <property type="evidence" value="ECO:0007669"/>
    <property type="project" value="InterPro"/>
</dbReference>
<dbReference type="Ensembl" id="ENSSVLT00005003278.1">
    <property type="protein sequence ID" value="ENSSVLP00005003004.1"/>
    <property type="gene ID" value="ENSSVLG00005002378.1"/>
</dbReference>
<evidence type="ECO:0000313" key="4">
    <source>
        <dbReference type="Proteomes" id="UP000694564"/>
    </source>
</evidence>
<dbReference type="Gene3D" id="1.20.1000.10">
    <property type="entry name" value="Guanylate-binding protein, C-terminal domain"/>
    <property type="match status" value="1"/>
</dbReference>
<dbReference type="GO" id="GO:0003924">
    <property type="term" value="F:GTPase activity"/>
    <property type="evidence" value="ECO:0007669"/>
    <property type="project" value="InterPro"/>
</dbReference>
<dbReference type="Pfam" id="PF02841">
    <property type="entry name" value="GBP_C"/>
    <property type="match status" value="1"/>
</dbReference>
<evidence type="ECO:0000313" key="3">
    <source>
        <dbReference type="Ensembl" id="ENSSVLP00005003004.1"/>
    </source>
</evidence>
<feature type="coiled-coil region" evidence="1">
    <location>
        <begin position="164"/>
        <end position="241"/>
    </location>
</feature>
<accession>A0A8D2AK24</accession>
<dbReference type="GeneTree" id="ENSGT00940000154265"/>
<dbReference type="InterPro" id="IPR003191">
    <property type="entry name" value="Guanylate-bd/ATL_C"/>
</dbReference>
<dbReference type="Proteomes" id="UP000694564">
    <property type="component" value="Chromosome 1"/>
</dbReference>
<keyword evidence="1" id="KW-0175">Coiled coil</keyword>
<evidence type="ECO:0000259" key="2">
    <source>
        <dbReference type="Pfam" id="PF02841"/>
    </source>
</evidence>
<evidence type="ECO:0000256" key="1">
    <source>
        <dbReference type="SAM" id="Coils"/>
    </source>
</evidence>
<dbReference type="PANTHER" id="PTHR10751">
    <property type="entry name" value="GUANYLATE BINDING PROTEIN"/>
    <property type="match status" value="1"/>
</dbReference>
<name>A0A8D2AK24_SCIVU</name>
<dbReference type="InterPro" id="IPR036543">
    <property type="entry name" value="Guanylate-bd_C_sf"/>
</dbReference>
<organism evidence="3 4">
    <name type="scientific">Sciurus vulgaris</name>
    <name type="common">Eurasian red squirrel</name>
    <dbReference type="NCBI Taxonomy" id="55149"/>
    <lineage>
        <taxon>Eukaryota</taxon>
        <taxon>Metazoa</taxon>
        <taxon>Chordata</taxon>
        <taxon>Craniata</taxon>
        <taxon>Vertebrata</taxon>
        <taxon>Euteleostomi</taxon>
        <taxon>Mammalia</taxon>
        <taxon>Eutheria</taxon>
        <taxon>Euarchontoglires</taxon>
        <taxon>Glires</taxon>
        <taxon>Rodentia</taxon>
        <taxon>Sciuromorpha</taxon>
        <taxon>Sciuridae</taxon>
        <taxon>Sciurinae</taxon>
        <taxon>Sciurini</taxon>
        <taxon>Sciurus</taxon>
    </lineage>
</organism>
<sequence length="280" mass="32587">MAQRVEFPPHTLQELLEVHTACEREAITVFMEHSFKDENQEFQKELVIIEEKKNLLLKNEEKSEKYCQDELNKISEALMENISAGIFSITGGHKLYMEAREKVEQEYWQVPRKRVKASDVFQRFLQSQAATEKSILQTDNALTEGEKTIAEERVRKEAQLQEKPQQMEAEKRSFKENVEQLKKKLEEEREELFKNQNIMLEHHLMLGIQKDLLEEGFRKKSEEMNAMINNLQSRIEATENDDSPLLAGALDTFADGLTTIFSAPAKLLGYAVKGFSWLFR</sequence>